<keyword evidence="1" id="KW-0489">Methyltransferase</keyword>
<organism evidence="1 2">
    <name type="scientific">Acrasis kona</name>
    <dbReference type="NCBI Taxonomy" id="1008807"/>
    <lineage>
        <taxon>Eukaryota</taxon>
        <taxon>Discoba</taxon>
        <taxon>Heterolobosea</taxon>
        <taxon>Tetramitia</taxon>
        <taxon>Eutetramitia</taxon>
        <taxon>Acrasidae</taxon>
        <taxon>Acrasis</taxon>
    </lineage>
</organism>
<reference evidence="1 2" key="1">
    <citation type="submission" date="2024-03" db="EMBL/GenBank/DDBJ databases">
        <title>The Acrasis kona genome and developmental transcriptomes reveal deep origins of eukaryotic multicellular pathways.</title>
        <authorList>
            <person name="Sheikh S."/>
            <person name="Fu C.-J."/>
            <person name="Brown M.W."/>
            <person name="Baldauf S.L."/>
        </authorList>
    </citation>
    <scope>NUCLEOTIDE SEQUENCE [LARGE SCALE GENOMIC DNA]</scope>
    <source>
        <strain evidence="1 2">ATCC MYA-3509</strain>
    </source>
</reference>
<comment type="caution">
    <text evidence="1">The sequence shown here is derived from an EMBL/GenBank/DDBJ whole genome shotgun (WGS) entry which is preliminary data.</text>
</comment>
<evidence type="ECO:0000313" key="2">
    <source>
        <dbReference type="Proteomes" id="UP001431209"/>
    </source>
</evidence>
<keyword evidence="2" id="KW-1185">Reference proteome</keyword>
<keyword evidence="1" id="KW-0808">Transferase</keyword>
<dbReference type="Proteomes" id="UP001431209">
    <property type="component" value="Unassembled WGS sequence"/>
</dbReference>
<proteinExistence type="predicted"/>
<sequence length="222" mass="26171">MNKSEKHTFSKLRELDVNFWKNFSDNSLAEKGYQAENMHFYGEIGFLLKGLKHCVMFSGMSNKEDDSIMNQYINEVLNKSSFFSTFKNIRMVRLHENLEWTTPNYDASGEYVMWREDDANQKMLSKMKTIFLDHEEKRHMHTSERIMSDIFDYPYTLPDSGSQKVDREIAYLDVDNDVKRVVTTYGSVNNPEEMKKVAEHFLKYKKECGDIMNLSLEIMSVD</sequence>
<gene>
    <name evidence="1" type="ORF">AKO1_013285</name>
</gene>
<dbReference type="EMBL" id="JAOPGA020000807">
    <property type="protein sequence ID" value="KAL0482028.1"/>
    <property type="molecule type" value="Genomic_DNA"/>
</dbReference>
<protein>
    <submittedName>
        <fullName evidence="1">Ribosomal RNA large subunit methyltransferase K/L</fullName>
    </submittedName>
</protein>
<dbReference type="GO" id="GO:0008168">
    <property type="term" value="F:methyltransferase activity"/>
    <property type="evidence" value="ECO:0007669"/>
    <property type="project" value="UniProtKB-KW"/>
</dbReference>
<name>A0AAW2YX52_9EUKA</name>
<evidence type="ECO:0000313" key="1">
    <source>
        <dbReference type="EMBL" id="KAL0482028.1"/>
    </source>
</evidence>
<accession>A0AAW2YX52</accession>
<dbReference type="AlphaFoldDB" id="A0AAW2YX52"/>
<dbReference type="GO" id="GO:0032259">
    <property type="term" value="P:methylation"/>
    <property type="evidence" value="ECO:0007669"/>
    <property type="project" value="UniProtKB-KW"/>
</dbReference>